<comment type="caution">
    <text evidence="2">The sequence shown here is derived from an EMBL/GenBank/DDBJ whole genome shotgun (WGS) entry which is preliminary data.</text>
</comment>
<evidence type="ECO:0000313" key="2">
    <source>
        <dbReference type="EMBL" id="TDZ27732.1"/>
    </source>
</evidence>
<dbReference type="AlphaFoldDB" id="A0A4R8PQ02"/>
<keyword evidence="1" id="KW-0732">Signal</keyword>
<name>A0A4R8PQ02_9PEZI</name>
<accession>A0A4R8PQ02</accession>
<sequence>MRLPQLAAALALFASTVAVRYRDSQSTPSRRLLMLLSRLSRRPTAYAQVPMSASSPTSQAHRRSSFVMVPPANASAPPTAVSPIAPSSGLDPSAACLRLLSEHDHMYWQYPYRSSQFLGHFSIEFVISASQGRPSSCVVVIVVAIEARKPARICMGQAQDHDDY</sequence>
<dbReference type="Proteomes" id="UP000295083">
    <property type="component" value="Unassembled WGS sequence"/>
</dbReference>
<reference evidence="2 3" key="1">
    <citation type="submission" date="2018-11" db="EMBL/GenBank/DDBJ databases">
        <title>Genome sequence and assembly of Colletotrichum spinosum.</title>
        <authorList>
            <person name="Gan P."/>
            <person name="Shirasu K."/>
        </authorList>
    </citation>
    <scope>NUCLEOTIDE SEQUENCE [LARGE SCALE GENOMIC DNA]</scope>
    <source>
        <strain evidence="2 3">CBS 515.97</strain>
    </source>
</reference>
<feature type="chain" id="PRO_5020489631" description="Secreted protein" evidence="1">
    <location>
        <begin position="19"/>
        <end position="164"/>
    </location>
</feature>
<feature type="signal peptide" evidence="1">
    <location>
        <begin position="1"/>
        <end position="18"/>
    </location>
</feature>
<organism evidence="2 3">
    <name type="scientific">Colletotrichum spinosum</name>
    <dbReference type="NCBI Taxonomy" id="1347390"/>
    <lineage>
        <taxon>Eukaryota</taxon>
        <taxon>Fungi</taxon>
        <taxon>Dikarya</taxon>
        <taxon>Ascomycota</taxon>
        <taxon>Pezizomycotina</taxon>
        <taxon>Sordariomycetes</taxon>
        <taxon>Hypocreomycetidae</taxon>
        <taxon>Glomerellales</taxon>
        <taxon>Glomerellaceae</taxon>
        <taxon>Colletotrichum</taxon>
        <taxon>Colletotrichum orbiculare species complex</taxon>
    </lineage>
</organism>
<protein>
    <recommendedName>
        <fullName evidence="4">Secreted protein</fullName>
    </recommendedName>
</protein>
<evidence type="ECO:0000256" key="1">
    <source>
        <dbReference type="SAM" id="SignalP"/>
    </source>
</evidence>
<proteinExistence type="predicted"/>
<keyword evidence="3" id="KW-1185">Reference proteome</keyword>
<evidence type="ECO:0000313" key="3">
    <source>
        <dbReference type="Proteomes" id="UP000295083"/>
    </source>
</evidence>
<gene>
    <name evidence="2" type="ORF">C8035_v009507</name>
</gene>
<evidence type="ECO:0008006" key="4">
    <source>
        <dbReference type="Google" id="ProtNLM"/>
    </source>
</evidence>
<dbReference type="EMBL" id="QAPG01001807">
    <property type="protein sequence ID" value="TDZ27732.1"/>
    <property type="molecule type" value="Genomic_DNA"/>
</dbReference>